<keyword evidence="1" id="KW-0472">Membrane</keyword>
<evidence type="ECO:0000313" key="3">
    <source>
        <dbReference type="Proteomes" id="UP000051530"/>
    </source>
</evidence>
<organism evidence="2 3">
    <name type="scientific">Pseudoloma neurophilia</name>
    <dbReference type="NCBI Taxonomy" id="146866"/>
    <lineage>
        <taxon>Eukaryota</taxon>
        <taxon>Fungi</taxon>
        <taxon>Fungi incertae sedis</taxon>
        <taxon>Microsporidia</taxon>
        <taxon>Pseudoloma</taxon>
    </lineage>
</organism>
<reference evidence="2 3" key="1">
    <citation type="submission" date="2015-07" db="EMBL/GenBank/DDBJ databases">
        <title>The genome of Pseudoloma neurophilia, a relevant intracellular parasite of the zebrafish.</title>
        <authorList>
            <person name="Ndikumana S."/>
            <person name="Pelin A."/>
            <person name="Sanders J."/>
            <person name="Corradi N."/>
        </authorList>
    </citation>
    <scope>NUCLEOTIDE SEQUENCE [LARGE SCALE GENOMIC DNA]</scope>
    <source>
        <strain evidence="2 3">MK1</strain>
    </source>
</reference>
<keyword evidence="1" id="KW-1133">Transmembrane helix</keyword>
<dbReference type="Proteomes" id="UP000051530">
    <property type="component" value="Unassembled WGS sequence"/>
</dbReference>
<accession>A0A0R0LX92</accession>
<name>A0A0R0LX92_9MICR</name>
<protein>
    <submittedName>
        <fullName evidence="2">Uncharacterized protein</fullName>
    </submittedName>
</protein>
<dbReference type="VEuPathDB" id="MicrosporidiaDB:M153_481000947"/>
<gene>
    <name evidence="2" type="ORF">M153_481000947</name>
</gene>
<feature type="transmembrane region" description="Helical" evidence="1">
    <location>
        <begin position="12"/>
        <end position="33"/>
    </location>
</feature>
<dbReference type="AlphaFoldDB" id="A0A0R0LX92"/>
<sequence>MTEGDKFSKIRTILSVLFLLITVFVSAYTFYYFNTRFNKIDDQFAAQNLLIQEQSQRIQELDKKMQEGAKNSGGLFGQLGLDKAAETFTNMNPVTKGAEAFSKVAGTATDSINKLQQGAKKN</sequence>
<keyword evidence="1" id="KW-0812">Transmembrane</keyword>
<keyword evidence="3" id="KW-1185">Reference proteome</keyword>
<comment type="caution">
    <text evidence="2">The sequence shown here is derived from an EMBL/GenBank/DDBJ whole genome shotgun (WGS) entry which is preliminary data.</text>
</comment>
<evidence type="ECO:0000256" key="1">
    <source>
        <dbReference type="SAM" id="Phobius"/>
    </source>
</evidence>
<evidence type="ECO:0000313" key="2">
    <source>
        <dbReference type="EMBL" id="KRH93932.1"/>
    </source>
</evidence>
<proteinExistence type="predicted"/>
<dbReference type="EMBL" id="LGUB01000176">
    <property type="protein sequence ID" value="KRH93932.1"/>
    <property type="molecule type" value="Genomic_DNA"/>
</dbReference>